<organism evidence="6 7">
    <name type="scientific">Photobacterium arenosum</name>
    <dbReference type="NCBI Taxonomy" id="2774143"/>
    <lineage>
        <taxon>Bacteria</taxon>
        <taxon>Pseudomonadati</taxon>
        <taxon>Pseudomonadota</taxon>
        <taxon>Gammaproteobacteria</taxon>
        <taxon>Vibrionales</taxon>
        <taxon>Vibrionaceae</taxon>
        <taxon>Photobacterium</taxon>
    </lineage>
</organism>
<dbReference type="Gene3D" id="1.20.1250.20">
    <property type="entry name" value="MFS general substrate transporter like domains"/>
    <property type="match status" value="2"/>
</dbReference>
<feature type="transmembrane region" description="Helical" evidence="4">
    <location>
        <begin position="155"/>
        <end position="173"/>
    </location>
</feature>
<feature type="transmembrane region" description="Helical" evidence="4">
    <location>
        <begin position="83"/>
        <end position="103"/>
    </location>
</feature>
<dbReference type="PANTHER" id="PTHR23527">
    <property type="entry name" value="BLL3282 PROTEIN"/>
    <property type="match status" value="1"/>
</dbReference>
<feature type="transmembrane region" description="Helical" evidence="4">
    <location>
        <begin position="392"/>
        <end position="413"/>
    </location>
</feature>
<dbReference type="Proteomes" id="UP000649768">
    <property type="component" value="Unassembled WGS sequence"/>
</dbReference>
<name>A0ABR9BM54_9GAMM</name>
<feature type="transmembrane region" description="Helical" evidence="4">
    <location>
        <begin position="17"/>
        <end position="41"/>
    </location>
</feature>
<reference evidence="6 7" key="1">
    <citation type="submission" date="2020-09" db="EMBL/GenBank/DDBJ databases">
        <title>Photobacterium sp. CAU 1568 isolated from sand of Sido Beach.</title>
        <authorList>
            <person name="Kim W."/>
        </authorList>
    </citation>
    <scope>NUCLEOTIDE SEQUENCE [LARGE SCALE GENOMIC DNA]</scope>
    <source>
        <strain evidence="6 7">CAU 1568</strain>
    </source>
</reference>
<dbReference type="InterPro" id="IPR036259">
    <property type="entry name" value="MFS_trans_sf"/>
</dbReference>
<dbReference type="InterPro" id="IPR011701">
    <property type="entry name" value="MFS"/>
</dbReference>
<feature type="transmembrane region" description="Helical" evidence="4">
    <location>
        <begin position="115"/>
        <end position="134"/>
    </location>
</feature>
<keyword evidence="2 4" id="KW-1133">Transmembrane helix</keyword>
<evidence type="ECO:0000256" key="4">
    <source>
        <dbReference type="SAM" id="Phobius"/>
    </source>
</evidence>
<keyword evidence="3 4" id="KW-0472">Membrane</keyword>
<feature type="domain" description="Major facilitator superfamily (MFS) profile" evidence="5">
    <location>
        <begin position="17"/>
        <end position="417"/>
    </location>
</feature>
<dbReference type="Pfam" id="PF07690">
    <property type="entry name" value="MFS_1"/>
    <property type="match status" value="1"/>
</dbReference>
<evidence type="ECO:0000259" key="5">
    <source>
        <dbReference type="PROSITE" id="PS50850"/>
    </source>
</evidence>
<feature type="transmembrane region" description="Helical" evidence="4">
    <location>
        <begin position="53"/>
        <end position="71"/>
    </location>
</feature>
<comment type="caution">
    <text evidence="6">The sequence shown here is derived from an EMBL/GenBank/DDBJ whole genome shotgun (WGS) entry which is preliminary data.</text>
</comment>
<dbReference type="SUPFAM" id="SSF103473">
    <property type="entry name" value="MFS general substrate transporter"/>
    <property type="match status" value="1"/>
</dbReference>
<sequence>MEKVSVNKVKPSHRWKVLLVGIAANISFSMVVGGIPASAIFMRASYELSTIHLGWVMAMIGLGAALSELPWGVLTDRLGDRAVLVSGLLSTSVILLLMTLFVVPDGDFIPSLPLLATSIFFIGLLGSCVNGASGRAIMSWFQEGERGLAMSMRQSAVPAGYGIGALLFPFLALNYGFDVIYSVSAILCILCAVYSWLWLYEPQSEKTDTQQTKIESPAQQVKSPLKRADVWRVVLAIGILCTPQFAILTFATVFLHDYGKVGVTIISASLALIQVGAIVSRIWAGRWTDKRKNRKEFLRTCCLLSLATFLLLALEVSVLPQDALSQPLVMMSLVALITVSGIFVSAWHGVAYTELAVIAGVERTGTALAMGNTVVYGIFCITPVLIPVLVTFHGWDIVWLISGLSTLLALYLFPKPEKQVLVMNENRNN</sequence>
<feature type="transmembrane region" description="Helical" evidence="4">
    <location>
        <begin position="328"/>
        <end position="353"/>
    </location>
</feature>
<feature type="transmembrane region" description="Helical" evidence="4">
    <location>
        <begin position="365"/>
        <end position="386"/>
    </location>
</feature>
<dbReference type="EMBL" id="JACYTP010000008">
    <property type="protein sequence ID" value="MBD8513644.1"/>
    <property type="molecule type" value="Genomic_DNA"/>
</dbReference>
<feature type="transmembrane region" description="Helical" evidence="4">
    <location>
        <begin position="230"/>
        <end position="255"/>
    </location>
</feature>
<feature type="transmembrane region" description="Helical" evidence="4">
    <location>
        <begin position="261"/>
        <end position="284"/>
    </location>
</feature>
<accession>A0ABR9BM54</accession>
<evidence type="ECO:0000256" key="1">
    <source>
        <dbReference type="ARBA" id="ARBA00022692"/>
    </source>
</evidence>
<dbReference type="PANTHER" id="PTHR23527:SF1">
    <property type="entry name" value="BLL3282 PROTEIN"/>
    <property type="match status" value="1"/>
</dbReference>
<keyword evidence="1 4" id="KW-0812">Transmembrane</keyword>
<evidence type="ECO:0000256" key="2">
    <source>
        <dbReference type="ARBA" id="ARBA00022989"/>
    </source>
</evidence>
<evidence type="ECO:0000313" key="6">
    <source>
        <dbReference type="EMBL" id="MBD8513644.1"/>
    </source>
</evidence>
<protein>
    <submittedName>
        <fullName evidence="6">MFS transporter</fullName>
    </submittedName>
</protein>
<feature type="transmembrane region" description="Helical" evidence="4">
    <location>
        <begin position="179"/>
        <end position="200"/>
    </location>
</feature>
<dbReference type="CDD" id="cd17475">
    <property type="entry name" value="MFS_MT3072_like"/>
    <property type="match status" value="1"/>
</dbReference>
<evidence type="ECO:0000313" key="7">
    <source>
        <dbReference type="Proteomes" id="UP000649768"/>
    </source>
</evidence>
<gene>
    <name evidence="6" type="ORF">IFO68_13265</name>
</gene>
<keyword evidence="7" id="KW-1185">Reference proteome</keyword>
<dbReference type="RefSeq" id="WP_192016337.1">
    <property type="nucleotide sequence ID" value="NZ_JACYTP010000008.1"/>
</dbReference>
<dbReference type="InterPro" id="IPR020846">
    <property type="entry name" value="MFS_dom"/>
</dbReference>
<feature type="transmembrane region" description="Helical" evidence="4">
    <location>
        <begin position="296"/>
        <end position="316"/>
    </location>
</feature>
<dbReference type="InterPro" id="IPR052952">
    <property type="entry name" value="MFS-Transporter"/>
</dbReference>
<proteinExistence type="predicted"/>
<evidence type="ECO:0000256" key="3">
    <source>
        <dbReference type="ARBA" id="ARBA00023136"/>
    </source>
</evidence>
<dbReference type="PROSITE" id="PS50850">
    <property type="entry name" value="MFS"/>
    <property type="match status" value="1"/>
</dbReference>